<dbReference type="GO" id="GO:0016491">
    <property type="term" value="F:oxidoreductase activity"/>
    <property type="evidence" value="ECO:0007669"/>
    <property type="project" value="UniProtKB-KW"/>
</dbReference>
<dbReference type="PRINTS" id="PR00081">
    <property type="entry name" value="GDHRDH"/>
</dbReference>
<dbReference type="Proteomes" id="UP000070501">
    <property type="component" value="Unassembled WGS sequence"/>
</dbReference>
<keyword evidence="3" id="KW-0560">Oxidoreductase</keyword>
<dbReference type="SUPFAM" id="SSF51735">
    <property type="entry name" value="NAD(P)-binding Rossmann-fold domains"/>
    <property type="match status" value="1"/>
</dbReference>
<evidence type="ECO:0000313" key="4">
    <source>
        <dbReference type="EMBL" id="KXJ87965.1"/>
    </source>
</evidence>
<dbReference type="PANTHER" id="PTHR24320:SF236">
    <property type="entry name" value="SHORT-CHAIN DEHYDROGENASE-RELATED"/>
    <property type="match status" value="1"/>
</dbReference>
<feature type="non-terminal residue" evidence="4">
    <location>
        <position position="1"/>
    </location>
</feature>
<evidence type="ECO:0000313" key="5">
    <source>
        <dbReference type="Proteomes" id="UP000070501"/>
    </source>
</evidence>
<gene>
    <name evidence="4" type="ORF">Micbo1qcDRAFT_215292</name>
</gene>
<dbReference type="Pfam" id="PF00106">
    <property type="entry name" value="adh_short"/>
    <property type="match status" value="1"/>
</dbReference>
<evidence type="ECO:0000256" key="3">
    <source>
        <dbReference type="ARBA" id="ARBA00023002"/>
    </source>
</evidence>
<dbReference type="PANTHER" id="PTHR24320">
    <property type="entry name" value="RETINOL DEHYDROGENASE"/>
    <property type="match status" value="1"/>
</dbReference>
<proteinExistence type="inferred from homology"/>
<dbReference type="InterPro" id="IPR002347">
    <property type="entry name" value="SDR_fam"/>
</dbReference>
<accession>A0A136ISW0</accession>
<name>A0A136ISW0_9PEZI</name>
<reference evidence="5" key="1">
    <citation type="submission" date="2016-02" db="EMBL/GenBank/DDBJ databases">
        <title>Draft genome sequence of Microdochium bolleyi, a fungal endophyte of beachgrass.</title>
        <authorList>
            <consortium name="DOE Joint Genome Institute"/>
            <person name="David A.S."/>
            <person name="May G."/>
            <person name="Haridas S."/>
            <person name="Lim J."/>
            <person name="Wang M."/>
            <person name="Labutti K."/>
            <person name="Lipzen A."/>
            <person name="Barry K."/>
            <person name="Grigoriev I.V."/>
        </authorList>
    </citation>
    <scope>NUCLEOTIDE SEQUENCE [LARGE SCALE GENOMIC DNA]</scope>
    <source>
        <strain evidence="5">J235TASD1</strain>
    </source>
</reference>
<comment type="similarity">
    <text evidence="1">Belongs to the short-chain dehydrogenases/reductases (SDR) family.</text>
</comment>
<keyword evidence="5" id="KW-1185">Reference proteome</keyword>
<evidence type="ECO:0000256" key="1">
    <source>
        <dbReference type="ARBA" id="ARBA00006484"/>
    </source>
</evidence>
<dbReference type="STRING" id="196109.A0A136ISW0"/>
<protein>
    <submittedName>
        <fullName evidence="4">Short-chain dehydrogenase</fullName>
    </submittedName>
</protein>
<dbReference type="AlphaFoldDB" id="A0A136ISW0"/>
<evidence type="ECO:0000256" key="2">
    <source>
        <dbReference type="ARBA" id="ARBA00022857"/>
    </source>
</evidence>
<organism evidence="4 5">
    <name type="scientific">Microdochium bolleyi</name>
    <dbReference type="NCBI Taxonomy" id="196109"/>
    <lineage>
        <taxon>Eukaryota</taxon>
        <taxon>Fungi</taxon>
        <taxon>Dikarya</taxon>
        <taxon>Ascomycota</taxon>
        <taxon>Pezizomycotina</taxon>
        <taxon>Sordariomycetes</taxon>
        <taxon>Xylariomycetidae</taxon>
        <taxon>Xylariales</taxon>
        <taxon>Microdochiaceae</taxon>
        <taxon>Microdochium</taxon>
    </lineage>
</organism>
<dbReference type="InParanoid" id="A0A136ISW0"/>
<dbReference type="Gene3D" id="3.40.50.720">
    <property type="entry name" value="NAD(P)-binding Rossmann-like Domain"/>
    <property type="match status" value="1"/>
</dbReference>
<keyword evidence="2" id="KW-0521">NADP</keyword>
<dbReference type="InterPro" id="IPR036291">
    <property type="entry name" value="NAD(P)-bd_dom_sf"/>
</dbReference>
<sequence>TMRRSTIFPSTPTLTEKNLPDQSGKVFMVTGGSSGVGKELVGILYGSNAKIYIATRSQSRCKTAMDEIRAAHPHSRGELVFLSLQLDDLTTIKATAEQFLSKESRLDVLWNNAGVMEPPAGSMTKQGYELQLGTNVLGHFLLTELLRPALVRAAQTAPAGTVRVVVVSSAIADDCPKPAVVFDNMDYHRDESSSVKYSRSKAGNTLHAVEYARRHEKDGILCVSMHPGLLATNLQKEFGHLKASFFKCIASPAISGAYTELYAGLDTSLTMANNGCWVAPYGHIEAVRKDYQDPELGRQYWSWMEEQVKPYV</sequence>
<dbReference type="EMBL" id="KQ964260">
    <property type="protein sequence ID" value="KXJ87965.1"/>
    <property type="molecule type" value="Genomic_DNA"/>
</dbReference>
<dbReference type="OrthoDB" id="191139at2759"/>